<evidence type="ECO:0000313" key="3">
    <source>
        <dbReference type="EMBL" id="AWL11580.1"/>
    </source>
</evidence>
<evidence type="ECO:0000313" key="4">
    <source>
        <dbReference type="Proteomes" id="UP000245728"/>
    </source>
</evidence>
<reference evidence="3 4" key="1">
    <citation type="submission" date="2018-05" db="EMBL/GenBank/DDBJ databases">
        <title>Salinimonas sp. HMF8227 Genome sequencing and assembly.</title>
        <authorList>
            <person name="Kang H."/>
            <person name="Kang J."/>
            <person name="Cha I."/>
            <person name="Kim H."/>
            <person name="Joh K."/>
        </authorList>
    </citation>
    <scope>NUCLEOTIDE SEQUENCE [LARGE SCALE GENOMIC DNA]</scope>
    <source>
        <strain evidence="3 4">HMF8227</strain>
    </source>
</reference>
<dbReference type="Pfam" id="PF09335">
    <property type="entry name" value="VTT_dom"/>
    <property type="match status" value="1"/>
</dbReference>
<protein>
    <submittedName>
        <fullName evidence="3">Undecaprenyl-diphosphate phosphatase</fullName>
        <ecNumber evidence="3">3.6.1.27</ecNumber>
    </submittedName>
</protein>
<keyword evidence="3" id="KW-0378">Hydrolase</keyword>
<feature type="transmembrane region" description="Helical" evidence="1">
    <location>
        <begin position="176"/>
        <end position="195"/>
    </location>
</feature>
<keyword evidence="1" id="KW-1133">Transmembrane helix</keyword>
<feature type="transmembrane region" description="Helical" evidence="1">
    <location>
        <begin position="139"/>
        <end position="164"/>
    </location>
</feature>
<evidence type="ECO:0000256" key="1">
    <source>
        <dbReference type="SAM" id="Phobius"/>
    </source>
</evidence>
<sequence length="196" mass="21946">MTPRPKNKRADQWLQRLLDSNHALVILFFFSALEATIIPVPLELVLIPYMLAERHKIWRIASVALAGCLFGASMGYWVGFGLYESVGQWFLSYTGGQAQFNEFLANMEGNGFWAIFMVGLTPVPFQIAQLAAGASQYSYWLFLVASLLSRSLRYYGLALLVMLIGEQAMTLWRKHSVSVGIGLLVILVIGLGIQYF</sequence>
<feature type="domain" description="VTT" evidence="2">
    <location>
        <begin position="58"/>
        <end position="160"/>
    </location>
</feature>
<keyword evidence="4" id="KW-1185">Reference proteome</keyword>
<dbReference type="GO" id="GO:0005886">
    <property type="term" value="C:plasma membrane"/>
    <property type="evidence" value="ECO:0007669"/>
    <property type="project" value="UniProtKB-ARBA"/>
</dbReference>
<feature type="transmembrane region" description="Helical" evidence="1">
    <location>
        <begin position="111"/>
        <end position="132"/>
    </location>
</feature>
<keyword evidence="1" id="KW-0812">Transmembrane</keyword>
<proteinExistence type="predicted"/>
<dbReference type="AlphaFoldDB" id="A0A2S2E2U7"/>
<dbReference type="PANTHER" id="PTHR42709:SF11">
    <property type="entry name" value="DEDA FAMILY PROTEIN"/>
    <property type="match status" value="1"/>
</dbReference>
<organism evidence="3 4">
    <name type="scientific">Saliniradius amylolyticus</name>
    <dbReference type="NCBI Taxonomy" id="2183582"/>
    <lineage>
        <taxon>Bacteria</taxon>
        <taxon>Pseudomonadati</taxon>
        <taxon>Pseudomonadota</taxon>
        <taxon>Gammaproteobacteria</taxon>
        <taxon>Alteromonadales</taxon>
        <taxon>Alteromonadaceae</taxon>
        <taxon>Saliniradius</taxon>
    </lineage>
</organism>
<dbReference type="PANTHER" id="PTHR42709">
    <property type="entry name" value="ALKALINE PHOSPHATASE LIKE PROTEIN"/>
    <property type="match status" value="1"/>
</dbReference>
<feature type="transmembrane region" description="Helical" evidence="1">
    <location>
        <begin position="23"/>
        <end position="51"/>
    </location>
</feature>
<gene>
    <name evidence="3" type="ORF">HMF8227_01094</name>
</gene>
<dbReference type="Proteomes" id="UP000245728">
    <property type="component" value="Chromosome"/>
</dbReference>
<dbReference type="RefSeq" id="WP_239421210.1">
    <property type="nucleotide sequence ID" value="NZ_CP029347.1"/>
</dbReference>
<name>A0A2S2E2U7_9ALTE</name>
<feature type="transmembrane region" description="Helical" evidence="1">
    <location>
        <begin position="63"/>
        <end position="83"/>
    </location>
</feature>
<dbReference type="EC" id="3.6.1.27" evidence="3"/>
<keyword evidence="1" id="KW-0472">Membrane</keyword>
<dbReference type="EMBL" id="CP029347">
    <property type="protein sequence ID" value="AWL11580.1"/>
    <property type="molecule type" value="Genomic_DNA"/>
</dbReference>
<dbReference type="GO" id="GO:0050380">
    <property type="term" value="F:undecaprenyl-diphosphatase activity"/>
    <property type="evidence" value="ECO:0007669"/>
    <property type="project" value="UniProtKB-EC"/>
</dbReference>
<dbReference type="InterPro" id="IPR051311">
    <property type="entry name" value="DedA_domain"/>
</dbReference>
<dbReference type="InterPro" id="IPR032816">
    <property type="entry name" value="VTT_dom"/>
</dbReference>
<dbReference type="KEGG" id="salh:HMF8227_01094"/>
<accession>A0A2S2E2U7</accession>
<evidence type="ECO:0000259" key="2">
    <source>
        <dbReference type="Pfam" id="PF09335"/>
    </source>
</evidence>